<name>A0ABQ1R4K4_9BURK</name>
<sequence length="233" mass="25667">MPRFYHPPIHASVKKITNTVLVVCASALLCAGAHAETLTPEQVADVYLQMIVKQDDESFKRYTDYMTAGRQLTDQQRADQTAAQEAPRKMLDSMIDAAKRSNRPREVTDAYIEVLRKMSDATRRSECHATGRSPNTTPESAQSTTSIHYACKVVDIGSVMKSVPGPEKARNAAKGIQAVVEYSQTLAVRIASAAPDKQVEGDLPLVHSDVIDRWIANPEPVFENIRSAMLGQK</sequence>
<dbReference type="EMBL" id="BMEG01000001">
    <property type="protein sequence ID" value="GGD57920.1"/>
    <property type="molecule type" value="Genomic_DNA"/>
</dbReference>
<feature type="chain" id="PRO_5045949150" evidence="2">
    <location>
        <begin position="36"/>
        <end position="233"/>
    </location>
</feature>
<comment type="caution">
    <text evidence="3">The sequence shown here is derived from an EMBL/GenBank/DDBJ whole genome shotgun (WGS) entry which is preliminary data.</text>
</comment>
<proteinExistence type="predicted"/>
<gene>
    <name evidence="3" type="ORF">GCM10010985_09800</name>
</gene>
<keyword evidence="2" id="KW-0732">Signal</keyword>
<evidence type="ECO:0000313" key="3">
    <source>
        <dbReference type="EMBL" id="GGD57920.1"/>
    </source>
</evidence>
<evidence type="ECO:0000256" key="2">
    <source>
        <dbReference type="SAM" id="SignalP"/>
    </source>
</evidence>
<keyword evidence="4" id="KW-1185">Reference proteome</keyword>
<feature type="compositionally biased region" description="Polar residues" evidence="1">
    <location>
        <begin position="132"/>
        <end position="144"/>
    </location>
</feature>
<evidence type="ECO:0000256" key="1">
    <source>
        <dbReference type="SAM" id="MobiDB-lite"/>
    </source>
</evidence>
<reference evidence="4" key="1">
    <citation type="journal article" date="2019" name="Int. J. Syst. Evol. Microbiol.">
        <title>The Global Catalogue of Microorganisms (GCM) 10K type strain sequencing project: providing services to taxonomists for standard genome sequencing and annotation.</title>
        <authorList>
            <consortium name="The Broad Institute Genomics Platform"/>
            <consortium name="The Broad Institute Genome Sequencing Center for Infectious Disease"/>
            <person name="Wu L."/>
            <person name="Ma J."/>
        </authorList>
    </citation>
    <scope>NUCLEOTIDE SEQUENCE [LARGE SCALE GENOMIC DNA]</scope>
    <source>
        <strain evidence="4">CGMCC 1.11013</strain>
    </source>
</reference>
<organism evidence="3 4">
    <name type="scientific">Caballeronia grimmiae</name>
    <dbReference type="NCBI Taxonomy" id="1071679"/>
    <lineage>
        <taxon>Bacteria</taxon>
        <taxon>Pseudomonadati</taxon>
        <taxon>Pseudomonadota</taxon>
        <taxon>Betaproteobacteria</taxon>
        <taxon>Burkholderiales</taxon>
        <taxon>Burkholderiaceae</taxon>
        <taxon>Caballeronia</taxon>
    </lineage>
</organism>
<accession>A0ABQ1R4K4</accession>
<feature type="region of interest" description="Disordered" evidence="1">
    <location>
        <begin position="122"/>
        <end position="144"/>
    </location>
</feature>
<feature type="signal peptide" evidence="2">
    <location>
        <begin position="1"/>
        <end position="35"/>
    </location>
</feature>
<evidence type="ECO:0000313" key="4">
    <source>
        <dbReference type="Proteomes" id="UP000597138"/>
    </source>
</evidence>
<protein>
    <submittedName>
        <fullName evidence="3">Uncharacterized protein</fullName>
    </submittedName>
</protein>
<dbReference type="Proteomes" id="UP000597138">
    <property type="component" value="Unassembled WGS sequence"/>
</dbReference>